<dbReference type="EMBL" id="AP027731">
    <property type="protein sequence ID" value="BDZ47527.1"/>
    <property type="molecule type" value="Genomic_DNA"/>
</dbReference>
<evidence type="ECO:0000313" key="10">
    <source>
        <dbReference type="Proteomes" id="UP001321498"/>
    </source>
</evidence>
<name>A0ABN6XR86_9MICO</name>
<feature type="transmembrane region" description="Helical" evidence="8">
    <location>
        <begin position="288"/>
        <end position="306"/>
    </location>
</feature>
<evidence type="ECO:0000256" key="3">
    <source>
        <dbReference type="ARBA" id="ARBA00022448"/>
    </source>
</evidence>
<feature type="transmembrane region" description="Helical" evidence="8">
    <location>
        <begin position="318"/>
        <end position="335"/>
    </location>
</feature>
<feature type="transmembrane region" description="Helical" evidence="8">
    <location>
        <begin position="199"/>
        <end position="221"/>
    </location>
</feature>
<protein>
    <submittedName>
        <fullName evidence="9">ABC transporter permease</fullName>
    </submittedName>
</protein>
<dbReference type="SUPFAM" id="SSF81345">
    <property type="entry name" value="ABC transporter involved in vitamin B12 uptake, BtuC"/>
    <property type="match status" value="1"/>
</dbReference>
<dbReference type="InterPro" id="IPR000522">
    <property type="entry name" value="ABC_transptr_permease_BtuC"/>
</dbReference>
<evidence type="ECO:0000256" key="8">
    <source>
        <dbReference type="SAM" id="Phobius"/>
    </source>
</evidence>
<keyword evidence="7 8" id="KW-0472">Membrane</keyword>
<keyword evidence="3" id="KW-0813">Transport</keyword>
<feature type="transmembrane region" description="Helical" evidence="8">
    <location>
        <begin position="158"/>
        <end position="179"/>
    </location>
</feature>
<evidence type="ECO:0000256" key="5">
    <source>
        <dbReference type="ARBA" id="ARBA00022692"/>
    </source>
</evidence>
<dbReference type="PANTHER" id="PTHR30472:SF1">
    <property type="entry name" value="FE(3+) DICITRATE TRANSPORT SYSTEM PERMEASE PROTEIN FECC-RELATED"/>
    <property type="match status" value="1"/>
</dbReference>
<keyword evidence="5 8" id="KW-0812">Transmembrane</keyword>
<comment type="subcellular location">
    <subcellularLocation>
        <location evidence="1">Cell membrane</location>
        <topology evidence="1">Multi-pass membrane protein</topology>
    </subcellularLocation>
</comment>
<evidence type="ECO:0000256" key="2">
    <source>
        <dbReference type="ARBA" id="ARBA00007935"/>
    </source>
</evidence>
<dbReference type="CDD" id="cd06550">
    <property type="entry name" value="TM_ABC_iron-siderophores_like"/>
    <property type="match status" value="1"/>
</dbReference>
<feature type="transmembrane region" description="Helical" evidence="8">
    <location>
        <begin position="100"/>
        <end position="122"/>
    </location>
</feature>
<feature type="transmembrane region" description="Helical" evidence="8">
    <location>
        <begin position="67"/>
        <end position="88"/>
    </location>
</feature>
<dbReference type="InterPro" id="IPR037294">
    <property type="entry name" value="ABC_BtuC-like"/>
</dbReference>
<proteinExistence type="inferred from homology"/>
<feature type="transmembrane region" description="Helical" evidence="8">
    <location>
        <begin position="128"/>
        <end position="146"/>
    </location>
</feature>
<dbReference type="PANTHER" id="PTHR30472">
    <property type="entry name" value="FERRIC ENTEROBACTIN TRANSPORT SYSTEM PERMEASE PROTEIN"/>
    <property type="match status" value="1"/>
</dbReference>
<dbReference type="Proteomes" id="UP001321498">
    <property type="component" value="Chromosome"/>
</dbReference>
<sequence>MTAAAEGASSARVHRRMLGLLLGALGLVVFSALSLLLGSRSVAVPDVIAGLTTWPATDIAQAAVQTRIPRTVLGLIVGASLALAGAVLQGATRNPLADPALLGVSNGAALAVVVGIAVAGAGTAASHVPWALGGAAAASVVVYGIASLGREGATPLKLALAGAATSATLYSLLSGVLLSRTDVLDEFRFWQVGGIGGTGFGEMLPVLPVLLLGAVLAFASARGLDALALGDDVARGLGSRTWIARAVAGLAAVLLCGTATAIAGPIGFLGLTMPHLARMFTGPDHRWLLPYSAVLGAGLLLAADVLGRLVARPGDIEVGIMTAVLGAPVFIAIVRRRRVREL</sequence>
<evidence type="ECO:0000256" key="6">
    <source>
        <dbReference type="ARBA" id="ARBA00022989"/>
    </source>
</evidence>
<gene>
    <name evidence="9" type="ORF">GCM10025866_34360</name>
</gene>
<keyword evidence="6 8" id="KW-1133">Transmembrane helix</keyword>
<dbReference type="Pfam" id="PF01032">
    <property type="entry name" value="FecCD"/>
    <property type="match status" value="1"/>
</dbReference>
<accession>A0ABN6XR86</accession>
<dbReference type="Gene3D" id="1.10.3470.10">
    <property type="entry name" value="ABC transporter involved in vitamin B12 uptake, BtuC"/>
    <property type="match status" value="1"/>
</dbReference>
<evidence type="ECO:0000256" key="4">
    <source>
        <dbReference type="ARBA" id="ARBA00022475"/>
    </source>
</evidence>
<evidence type="ECO:0000256" key="1">
    <source>
        <dbReference type="ARBA" id="ARBA00004651"/>
    </source>
</evidence>
<comment type="similarity">
    <text evidence="2">Belongs to the binding-protein-dependent transport system permease family. FecCD subfamily.</text>
</comment>
<organism evidence="9 10">
    <name type="scientific">Naasia aerilata</name>
    <dbReference type="NCBI Taxonomy" id="1162966"/>
    <lineage>
        <taxon>Bacteria</taxon>
        <taxon>Bacillati</taxon>
        <taxon>Actinomycetota</taxon>
        <taxon>Actinomycetes</taxon>
        <taxon>Micrococcales</taxon>
        <taxon>Microbacteriaceae</taxon>
        <taxon>Naasia</taxon>
    </lineage>
</organism>
<evidence type="ECO:0000313" key="9">
    <source>
        <dbReference type="EMBL" id="BDZ47527.1"/>
    </source>
</evidence>
<evidence type="ECO:0000256" key="7">
    <source>
        <dbReference type="ARBA" id="ARBA00023136"/>
    </source>
</evidence>
<dbReference type="RefSeq" id="WP_286277423.1">
    <property type="nucleotide sequence ID" value="NZ_AP027731.1"/>
</dbReference>
<feature type="transmembrane region" description="Helical" evidence="8">
    <location>
        <begin position="242"/>
        <end position="268"/>
    </location>
</feature>
<reference evidence="10" key="1">
    <citation type="journal article" date="2019" name="Int. J. Syst. Evol. Microbiol.">
        <title>The Global Catalogue of Microorganisms (GCM) 10K type strain sequencing project: providing services to taxonomists for standard genome sequencing and annotation.</title>
        <authorList>
            <consortium name="The Broad Institute Genomics Platform"/>
            <consortium name="The Broad Institute Genome Sequencing Center for Infectious Disease"/>
            <person name="Wu L."/>
            <person name="Ma J."/>
        </authorList>
    </citation>
    <scope>NUCLEOTIDE SEQUENCE [LARGE SCALE GENOMIC DNA]</scope>
    <source>
        <strain evidence="10">NBRC 108725</strain>
    </source>
</reference>
<keyword evidence="10" id="KW-1185">Reference proteome</keyword>
<keyword evidence="4" id="KW-1003">Cell membrane</keyword>